<organism evidence="3">
    <name type="scientific">Phaffia rhodozyma</name>
    <name type="common">Yeast</name>
    <name type="synonym">Xanthophyllomyces dendrorhous</name>
    <dbReference type="NCBI Taxonomy" id="264483"/>
    <lineage>
        <taxon>Eukaryota</taxon>
        <taxon>Fungi</taxon>
        <taxon>Dikarya</taxon>
        <taxon>Basidiomycota</taxon>
        <taxon>Agaricomycotina</taxon>
        <taxon>Tremellomycetes</taxon>
        <taxon>Cystofilobasidiales</taxon>
        <taxon>Mrakiaceae</taxon>
        <taxon>Phaffia</taxon>
    </lineage>
</organism>
<protein>
    <recommendedName>
        <fullName evidence="4">Chitin-binding type-4 domain-containing protein</fullName>
    </recommendedName>
</protein>
<dbReference type="PANTHER" id="PTHR36575:SF2">
    <property type="entry name" value="CHITIN-BINDING TYPE-4 DOMAIN-CONTAINING PROTEIN-RELATED"/>
    <property type="match status" value="1"/>
</dbReference>
<comment type="cofactor">
    <cofactor evidence="1">
        <name>Cu(2+)</name>
        <dbReference type="ChEBI" id="CHEBI:29036"/>
    </cofactor>
</comment>
<keyword evidence="2" id="KW-0186">Copper</keyword>
<name>A0A0F7SS25_PHARH</name>
<dbReference type="InterPro" id="IPR052282">
    <property type="entry name" value="Starch-active_LPMO"/>
</dbReference>
<dbReference type="PANTHER" id="PTHR36575">
    <property type="entry name" value="BINDING PROTEIN, PUTATIVE (AFU_ORTHOLOGUE AFUA_1G14430)-RELATED"/>
    <property type="match status" value="1"/>
</dbReference>
<dbReference type="EMBL" id="LN483142">
    <property type="protein sequence ID" value="CED82808.1"/>
    <property type="molecule type" value="Genomic_DNA"/>
</dbReference>
<sequence length="197" mass="22379">MAGPKSKEVCGKAFNDLWDGEYDLNDRVGPLFSFEPHNRSKDWPPECKWYLCQGKQFEDNKDNVYTFSVGHHLHLEIFILAAHEGTANISVVDLEKNEVIPGAQLRYWGEGYAKLRTYGDGPYPPADQVNFVVEMPNLDGQCSQPGQCAIQWWWWGKQSARDQYYESCIDFVQPQQVTVDEGGAQEVFGAPQGHHGH</sequence>
<evidence type="ECO:0000256" key="1">
    <source>
        <dbReference type="ARBA" id="ARBA00001973"/>
    </source>
</evidence>
<dbReference type="AlphaFoldDB" id="A0A0F7SS25"/>
<evidence type="ECO:0008006" key="4">
    <source>
        <dbReference type="Google" id="ProtNLM"/>
    </source>
</evidence>
<evidence type="ECO:0000256" key="2">
    <source>
        <dbReference type="ARBA" id="ARBA00023008"/>
    </source>
</evidence>
<evidence type="ECO:0000313" key="3">
    <source>
        <dbReference type="EMBL" id="CED82808.1"/>
    </source>
</evidence>
<proteinExistence type="predicted"/>
<accession>A0A0F7SS25</accession>
<reference evidence="3" key="1">
    <citation type="submission" date="2014-08" db="EMBL/GenBank/DDBJ databases">
        <authorList>
            <person name="Sharma Rahul"/>
            <person name="Thines Marco"/>
        </authorList>
    </citation>
    <scope>NUCLEOTIDE SEQUENCE</scope>
</reference>